<dbReference type="AlphaFoldDB" id="A0A9P8LZU7"/>
<feature type="transmembrane region" description="Helical" evidence="4">
    <location>
        <begin position="232"/>
        <end position="254"/>
    </location>
</feature>
<evidence type="ECO:0000256" key="3">
    <source>
        <dbReference type="ARBA" id="ARBA00022475"/>
    </source>
</evidence>
<evidence type="ECO:0000313" key="6">
    <source>
        <dbReference type="EMBL" id="KAH0577473.1"/>
    </source>
</evidence>
<name>A0A9P8LZU7_9EUKA</name>
<dbReference type="GO" id="GO:0022857">
    <property type="term" value="F:transmembrane transporter activity"/>
    <property type="evidence" value="ECO:0007669"/>
    <property type="project" value="InterPro"/>
</dbReference>
<feature type="transmembrane region" description="Helical" evidence="4">
    <location>
        <begin position="400"/>
        <end position="421"/>
    </location>
</feature>
<sequence>MGRLKLHETSGVLVAAATSPAQFLYALSASHVNNNLPILSSSLGISLSTASWIINVELIVVVITATMTGKLCDRFGTSLVMSLGTAVFAVFNLLFLFGAAETSLLVVLILRFLASAGLGLMLPASTPLAVQLVKKGKLNVAIAIMSIMVPFGFILSSLVAGYVAQYGSWRYMFAIVGGLSLLYLGGQLLVLPYKESARRRVQIDFLGVIILSVGLTLFIVGLTSFAQQLLPWWGSALLLVASVGVLAFFAFYNIRLSRAKVFPLTVFNRPTVVIEVMIFMINVLGYSERFLMPYIFMVLLKLPPGRAGILISITGCSTFAFAPLASFLFVRVTTRRLQFMLHALYLVFVLLNILNLQLVQSAVFYTVITFVTIGLTTASTIISTNYNFSAVPPAFQNTVGVLNQLVTNAGHSVGVTLAVLVNNLSTDPGQELTFNSATITVAASGVVAVAVVATSLLLSLFQFERGRWGYSERQSARTKTFDENLLGDHEVLEVEQFGQEKDQEPAFTYRGLLL</sequence>
<dbReference type="PANTHER" id="PTHR43271:SF2">
    <property type="entry name" value="BLL2771 PROTEIN"/>
    <property type="match status" value="1"/>
</dbReference>
<keyword evidence="7" id="KW-1185">Reference proteome</keyword>
<comment type="caution">
    <text evidence="6">The sequence shown here is derived from an EMBL/GenBank/DDBJ whole genome shotgun (WGS) entry which is preliminary data.</text>
</comment>
<feature type="domain" description="Major facilitator superfamily (MFS) profile" evidence="5">
    <location>
        <begin position="14"/>
        <end position="467"/>
    </location>
</feature>
<dbReference type="PROSITE" id="PS50850">
    <property type="entry name" value="MFS"/>
    <property type="match status" value="1"/>
</dbReference>
<dbReference type="PANTHER" id="PTHR43271">
    <property type="entry name" value="BLL2771 PROTEIN"/>
    <property type="match status" value="1"/>
</dbReference>
<keyword evidence="2" id="KW-0813">Transport</keyword>
<feature type="transmembrane region" description="Helical" evidence="4">
    <location>
        <begin position="266"/>
        <end position="287"/>
    </location>
</feature>
<evidence type="ECO:0000313" key="7">
    <source>
        <dbReference type="Proteomes" id="UP000018208"/>
    </source>
</evidence>
<keyword evidence="4" id="KW-0472">Membrane</keyword>
<comment type="subcellular location">
    <subcellularLocation>
        <location evidence="1">Cell membrane</location>
        <topology evidence="1">Multi-pass membrane protein</topology>
    </subcellularLocation>
</comment>
<dbReference type="OrthoDB" id="2585655at2759"/>
<dbReference type="PRINTS" id="PR01036">
    <property type="entry name" value="TCRTETB"/>
</dbReference>
<dbReference type="Pfam" id="PF07690">
    <property type="entry name" value="MFS_1"/>
    <property type="match status" value="1"/>
</dbReference>
<evidence type="ECO:0000259" key="5">
    <source>
        <dbReference type="PROSITE" id="PS50850"/>
    </source>
</evidence>
<feature type="transmembrane region" description="Helical" evidence="4">
    <location>
        <begin position="138"/>
        <end position="163"/>
    </location>
</feature>
<protein>
    <submittedName>
        <fullName evidence="6">Major facilitator superfamily protein</fullName>
    </submittedName>
</protein>
<dbReference type="RefSeq" id="XP_067768246.1">
    <property type="nucleotide sequence ID" value="XM_067904764.1"/>
</dbReference>
<keyword evidence="3" id="KW-1003">Cell membrane</keyword>
<keyword evidence="4" id="KW-0812">Transmembrane</keyword>
<feature type="transmembrane region" description="Helical" evidence="4">
    <location>
        <begin position="337"/>
        <end position="356"/>
    </location>
</feature>
<feature type="transmembrane region" description="Helical" evidence="4">
    <location>
        <begin position="38"/>
        <end position="63"/>
    </location>
</feature>
<evidence type="ECO:0000256" key="2">
    <source>
        <dbReference type="ARBA" id="ARBA00022448"/>
    </source>
</evidence>
<feature type="transmembrane region" description="Helical" evidence="4">
    <location>
        <begin position="307"/>
        <end position="330"/>
    </location>
</feature>
<feature type="transmembrane region" description="Helical" evidence="4">
    <location>
        <begin position="75"/>
        <end position="98"/>
    </location>
</feature>
<dbReference type="GO" id="GO:0005886">
    <property type="term" value="C:plasma membrane"/>
    <property type="evidence" value="ECO:0007669"/>
    <property type="project" value="UniProtKB-SubCell"/>
</dbReference>
<dbReference type="SUPFAM" id="SSF103473">
    <property type="entry name" value="MFS general substrate transporter"/>
    <property type="match status" value="1"/>
</dbReference>
<reference evidence="6 7" key="1">
    <citation type="journal article" date="2014" name="PLoS Genet.">
        <title>The Genome of Spironucleus salmonicida Highlights a Fish Pathogen Adapted to Fluctuating Environments.</title>
        <authorList>
            <person name="Xu F."/>
            <person name="Jerlstrom-Hultqvist J."/>
            <person name="Einarsson E."/>
            <person name="Astvaldsson A."/>
            <person name="Svard S.G."/>
            <person name="Andersson J.O."/>
        </authorList>
    </citation>
    <scope>NUCLEOTIDE SEQUENCE [LARGE SCALE GENOMIC DNA]</scope>
    <source>
        <strain evidence="6 7">ATCC 50377</strain>
    </source>
</reference>
<dbReference type="Proteomes" id="UP000018208">
    <property type="component" value="Unassembled WGS sequence"/>
</dbReference>
<dbReference type="EMBL" id="AUWU02000001">
    <property type="protein sequence ID" value="KAH0577473.1"/>
    <property type="molecule type" value="Genomic_DNA"/>
</dbReference>
<gene>
    <name evidence="6" type="ORF">SS50377_20826</name>
</gene>
<dbReference type="InterPro" id="IPR011701">
    <property type="entry name" value="MFS"/>
</dbReference>
<proteinExistence type="predicted"/>
<dbReference type="KEGG" id="ssao:94294849"/>
<dbReference type="InterPro" id="IPR020846">
    <property type="entry name" value="MFS_dom"/>
</dbReference>
<evidence type="ECO:0000256" key="4">
    <source>
        <dbReference type="SAM" id="Phobius"/>
    </source>
</evidence>
<accession>A0A9P8LZU7</accession>
<dbReference type="Gene3D" id="1.20.1250.20">
    <property type="entry name" value="MFS general substrate transporter like domains"/>
    <property type="match status" value="1"/>
</dbReference>
<dbReference type="GeneID" id="94294849"/>
<evidence type="ECO:0000256" key="1">
    <source>
        <dbReference type="ARBA" id="ARBA00004651"/>
    </source>
</evidence>
<organism evidence="6 7">
    <name type="scientific">Spironucleus salmonicida</name>
    <dbReference type="NCBI Taxonomy" id="348837"/>
    <lineage>
        <taxon>Eukaryota</taxon>
        <taxon>Metamonada</taxon>
        <taxon>Diplomonadida</taxon>
        <taxon>Hexamitidae</taxon>
        <taxon>Hexamitinae</taxon>
        <taxon>Spironucleus</taxon>
    </lineage>
</organism>
<keyword evidence="4" id="KW-1133">Transmembrane helix</keyword>
<feature type="transmembrane region" description="Helical" evidence="4">
    <location>
        <begin position="441"/>
        <end position="463"/>
    </location>
</feature>
<feature type="transmembrane region" description="Helical" evidence="4">
    <location>
        <begin position="169"/>
        <end position="191"/>
    </location>
</feature>
<feature type="transmembrane region" description="Helical" evidence="4">
    <location>
        <begin position="104"/>
        <end position="126"/>
    </location>
</feature>
<dbReference type="InterPro" id="IPR036259">
    <property type="entry name" value="MFS_trans_sf"/>
</dbReference>
<feature type="transmembrane region" description="Helical" evidence="4">
    <location>
        <begin position="203"/>
        <end position="226"/>
    </location>
</feature>
<feature type="transmembrane region" description="Helical" evidence="4">
    <location>
        <begin position="362"/>
        <end position="388"/>
    </location>
</feature>